<keyword evidence="3" id="KW-0813">Transport</keyword>
<keyword evidence="4" id="KW-1003">Cell membrane</keyword>
<dbReference type="AlphaFoldDB" id="A0A431VCQ5"/>
<comment type="caution">
    <text evidence="10">The sequence shown here is derived from an EMBL/GenBank/DDBJ whole genome shotgun (WGS) entry which is preliminary data.</text>
</comment>
<keyword evidence="11" id="KW-1185">Reference proteome</keyword>
<dbReference type="Gene3D" id="1.20.1250.20">
    <property type="entry name" value="MFS general substrate transporter like domains"/>
    <property type="match status" value="1"/>
</dbReference>
<evidence type="ECO:0000313" key="10">
    <source>
        <dbReference type="EMBL" id="RTR16761.1"/>
    </source>
</evidence>
<keyword evidence="7 8" id="KW-0472">Membrane</keyword>
<evidence type="ECO:0000256" key="2">
    <source>
        <dbReference type="ARBA" id="ARBA00008335"/>
    </source>
</evidence>
<feature type="transmembrane region" description="Helical" evidence="8">
    <location>
        <begin position="177"/>
        <end position="197"/>
    </location>
</feature>
<feature type="transmembrane region" description="Helical" evidence="8">
    <location>
        <begin position="233"/>
        <end position="256"/>
    </location>
</feature>
<feature type="transmembrane region" description="Helical" evidence="8">
    <location>
        <begin position="89"/>
        <end position="107"/>
    </location>
</feature>
<comment type="subcellular location">
    <subcellularLocation>
        <location evidence="1">Cell membrane</location>
        <topology evidence="1">Multi-pass membrane protein</topology>
    </subcellularLocation>
</comment>
<dbReference type="PANTHER" id="PTHR43271:SF2">
    <property type="entry name" value="BLL2771 PROTEIN"/>
    <property type="match status" value="1"/>
</dbReference>
<dbReference type="PROSITE" id="PS50850">
    <property type="entry name" value="MFS"/>
    <property type="match status" value="1"/>
</dbReference>
<dbReference type="OrthoDB" id="63984at2"/>
<evidence type="ECO:0000256" key="5">
    <source>
        <dbReference type="ARBA" id="ARBA00022692"/>
    </source>
</evidence>
<dbReference type="GO" id="GO:0005886">
    <property type="term" value="C:plasma membrane"/>
    <property type="evidence" value="ECO:0007669"/>
    <property type="project" value="UniProtKB-SubCell"/>
</dbReference>
<feature type="transmembrane region" description="Helical" evidence="8">
    <location>
        <begin position="364"/>
        <end position="382"/>
    </location>
</feature>
<comment type="similarity">
    <text evidence="2">Belongs to the major facilitator superfamily.</text>
</comment>
<sequence>MTLHNSPLAVSAPVFRRWSGHRDSVVMLGCAMVGFSSLYLTQSLGPTLHALHGLTLAQCASLLTATTVGLALASPLAGRLVHRLGARRALIAGLVTLGLLDVGLAWVQGFAGLLAVRCAQGVAMPMVLSALLSSLDRQATPQAALGLSATYVMGTISGGIIGRLLPSTLVPLVGWQTAFLTLALLHAAAVALAWAGLQERPARAAIIAAGTENATDAPSTTPHTAIPQTALPWMAVCVGGFALLFSQIAVFTAVAFRLADPPFGWSTAALGCLYLVFLPSLALVHGARRMVTALGHARAVTLAGLGGWAGLALTLGATTATTAATTAIIVGLALFSTAVFIIQAVLAHALSLCRTGSSARASGGYLFFYYGGGSLGALAAALVWPPFGWAGCLILIATVQLAAMALTLALRSLGRPHPHPPHPR</sequence>
<proteinExistence type="inferred from homology"/>
<evidence type="ECO:0000256" key="1">
    <source>
        <dbReference type="ARBA" id="ARBA00004651"/>
    </source>
</evidence>
<protein>
    <submittedName>
        <fullName evidence="10">MFS transporter</fullName>
    </submittedName>
</protein>
<dbReference type="InterPro" id="IPR036259">
    <property type="entry name" value="MFS_trans_sf"/>
</dbReference>
<evidence type="ECO:0000256" key="4">
    <source>
        <dbReference type="ARBA" id="ARBA00022475"/>
    </source>
</evidence>
<evidence type="ECO:0000256" key="6">
    <source>
        <dbReference type="ARBA" id="ARBA00022989"/>
    </source>
</evidence>
<feature type="transmembrane region" description="Helical" evidence="8">
    <location>
        <begin position="388"/>
        <end position="410"/>
    </location>
</feature>
<dbReference type="Proteomes" id="UP000277007">
    <property type="component" value="Unassembled WGS sequence"/>
</dbReference>
<dbReference type="PANTHER" id="PTHR43271">
    <property type="entry name" value="BLL2771 PROTEIN"/>
    <property type="match status" value="1"/>
</dbReference>
<evidence type="ECO:0000256" key="3">
    <source>
        <dbReference type="ARBA" id="ARBA00022448"/>
    </source>
</evidence>
<dbReference type="RefSeq" id="WP_126618746.1">
    <property type="nucleotide sequence ID" value="NZ_JBHUCY010000008.1"/>
</dbReference>
<dbReference type="EMBL" id="RXMA01000023">
    <property type="protein sequence ID" value="RTR16761.1"/>
    <property type="molecule type" value="Genomic_DNA"/>
</dbReference>
<keyword evidence="5 8" id="KW-0812">Transmembrane</keyword>
<dbReference type="GO" id="GO:0022857">
    <property type="term" value="F:transmembrane transporter activity"/>
    <property type="evidence" value="ECO:0007669"/>
    <property type="project" value="InterPro"/>
</dbReference>
<evidence type="ECO:0000313" key="11">
    <source>
        <dbReference type="Proteomes" id="UP000277007"/>
    </source>
</evidence>
<feature type="transmembrane region" description="Helical" evidence="8">
    <location>
        <begin position="144"/>
        <end position="165"/>
    </location>
</feature>
<evidence type="ECO:0000256" key="8">
    <source>
        <dbReference type="SAM" id="Phobius"/>
    </source>
</evidence>
<feature type="transmembrane region" description="Helical" evidence="8">
    <location>
        <begin position="299"/>
        <end position="321"/>
    </location>
</feature>
<feature type="transmembrane region" description="Helical" evidence="8">
    <location>
        <begin position="113"/>
        <end position="132"/>
    </location>
</feature>
<feature type="transmembrane region" description="Helical" evidence="8">
    <location>
        <begin position="327"/>
        <end position="352"/>
    </location>
</feature>
<dbReference type="InterPro" id="IPR011701">
    <property type="entry name" value="MFS"/>
</dbReference>
<feature type="domain" description="Major facilitator superfamily (MFS) profile" evidence="9">
    <location>
        <begin position="22"/>
        <end position="415"/>
    </location>
</feature>
<dbReference type="InterPro" id="IPR020846">
    <property type="entry name" value="MFS_dom"/>
</dbReference>
<gene>
    <name evidence="10" type="ORF">EJ903_20015</name>
</gene>
<reference evidence="10 11" key="1">
    <citation type="submission" date="2018-12" db="EMBL/GenBank/DDBJ databases">
        <authorList>
            <person name="Yang Y."/>
        </authorList>
    </citation>
    <scope>NUCLEOTIDE SEQUENCE [LARGE SCALE GENOMIC DNA]</scope>
    <source>
        <strain evidence="10 11">L-25-5w-1</strain>
    </source>
</reference>
<evidence type="ECO:0000259" key="9">
    <source>
        <dbReference type="PROSITE" id="PS50850"/>
    </source>
</evidence>
<feature type="transmembrane region" description="Helical" evidence="8">
    <location>
        <begin position="54"/>
        <end position="77"/>
    </location>
</feature>
<organism evidence="10 11">
    <name type="scientific">Azospirillum griseum</name>
    <dbReference type="NCBI Taxonomy" id="2496639"/>
    <lineage>
        <taxon>Bacteria</taxon>
        <taxon>Pseudomonadati</taxon>
        <taxon>Pseudomonadota</taxon>
        <taxon>Alphaproteobacteria</taxon>
        <taxon>Rhodospirillales</taxon>
        <taxon>Azospirillaceae</taxon>
        <taxon>Azospirillum</taxon>
    </lineage>
</organism>
<dbReference type="SUPFAM" id="SSF103473">
    <property type="entry name" value="MFS general substrate transporter"/>
    <property type="match status" value="1"/>
</dbReference>
<evidence type="ECO:0000256" key="7">
    <source>
        <dbReference type="ARBA" id="ARBA00023136"/>
    </source>
</evidence>
<accession>A0A431VCQ5</accession>
<feature type="transmembrane region" description="Helical" evidence="8">
    <location>
        <begin position="268"/>
        <end position="287"/>
    </location>
</feature>
<name>A0A431VCQ5_9PROT</name>
<dbReference type="Pfam" id="PF07690">
    <property type="entry name" value="MFS_1"/>
    <property type="match status" value="1"/>
</dbReference>
<keyword evidence="6 8" id="KW-1133">Transmembrane helix</keyword>
<feature type="transmembrane region" description="Helical" evidence="8">
    <location>
        <begin position="25"/>
        <end position="42"/>
    </location>
</feature>